<feature type="region of interest" description="Disordered" evidence="1">
    <location>
        <begin position="204"/>
        <end position="223"/>
    </location>
</feature>
<comment type="caution">
    <text evidence="2">The sequence shown here is derived from an EMBL/GenBank/DDBJ whole genome shotgun (WGS) entry which is preliminary data.</text>
</comment>
<organism evidence="2 3">
    <name type="scientific">Saccharopolyspora griseoalba</name>
    <dbReference type="NCBI Taxonomy" id="1431848"/>
    <lineage>
        <taxon>Bacteria</taxon>
        <taxon>Bacillati</taxon>
        <taxon>Actinomycetota</taxon>
        <taxon>Actinomycetes</taxon>
        <taxon>Pseudonocardiales</taxon>
        <taxon>Pseudonocardiaceae</taxon>
        <taxon>Saccharopolyspora</taxon>
    </lineage>
</organism>
<accession>A0ABW2LTK6</accession>
<proteinExistence type="predicted"/>
<dbReference type="Proteomes" id="UP001596504">
    <property type="component" value="Unassembled WGS sequence"/>
</dbReference>
<reference evidence="3" key="1">
    <citation type="journal article" date="2019" name="Int. J. Syst. Evol. Microbiol.">
        <title>The Global Catalogue of Microorganisms (GCM) 10K type strain sequencing project: providing services to taxonomists for standard genome sequencing and annotation.</title>
        <authorList>
            <consortium name="The Broad Institute Genomics Platform"/>
            <consortium name="The Broad Institute Genome Sequencing Center for Infectious Disease"/>
            <person name="Wu L."/>
            <person name="Ma J."/>
        </authorList>
    </citation>
    <scope>NUCLEOTIDE SEQUENCE [LARGE SCALE GENOMIC DNA]</scope>
    <source>
        <strain evidence="3">WLHS5</strain>
    </source>
</reference>
<keyword evidence="3" id="KW-1185">Reference proteome</keyword>
<sequence length="279" mass="28793">MSRVALAVGGAALVLIGGAVLTWGTPDSAEGRSTPVTGVERVRIDGRSGDVRIRHEPGGTGDVEQTVRRWGLFGREAPEHRVDGGTLVLDGDCGWWCSVEYDVVLPAAVPVDGHVGSGDVHVTGMRSVRVEVGSGGIEATGVQRSVDARTGSGSIAVRDARGPVQVRSGSGQIELASIGGDLRARTGSGQIRGDDIAGERVRARSSSGGVDLGLTGPREAELSTGSGRIEVTVPPDRYRVDSETGSRDVDIGVVRDPDADRRLELSTGSGGIRVAADEG</sequence>
<evidence type="ECO:0000313" key="2">
    <source>
        <dbReference type="EMBL" id="MFC7344638.1"/>
    </source>
</evidence>
<dbReference type="EMBL" id="JBHTCJ010000018">
    <property type="protein sequence ID" value="MFC7344638.1"/>
    <property type="molecule type" value="Genomic_DNA"/>
</dbReference>
<gene>
    <name evidence="2" type="ORF">ACFQRI_24795</name>
</gene>
<evidence type="ECO:0000313" key="3">
    <source>
        <dbReference type="Proteomes" id="UP001596504"/>
    </source>
</evidence>
<protein>
    <submittedName>
        <fullName evidence="2">DUF4097 domain-containing protein</fullName>
    </submittedName>
</protein>
<name>A0ABW2LTK6_9PSEU</name>
<dbReference type="Gene3D" id="2.160.20.120">
    <property type="match status" value="1"/>
</dbReference>
<evidence type="ECO:0000256" key="1">
    <source>
        <dbReference type="SAM" id="MobiDB-lite"/>
    </source>
</evidence>
<dbReference type="RefSeq" id="WP_380672619.1">
    <property type="nucleotide sequence ID" value="NZ_JBHTCJ010000018.1"/>
</dbReference>